<gene>
    <name evidence="1" type="ORF">JK635_24015</name>
</gene>
<protein>
    <submittedName>
        <fullName evidence="1">Uncharacterized protein</fullName>
    </submittedName>
</protein>
<feature type="non-terminal residue" evidence="1">
    <location>
        <position position="83"/>
    </location>
</feature>
<comment type="caution">
    <text evidence="1">The sequence shown here is derived from an EMBL/GenBank/DDBJ whole genome shotgun (WGS) entry which is preliminary data.</text>
</comment>
<organism evidence="1 2">
    <name type="scientific">Neobacillus paridis</name>
    <dbReference type="NCBI Taxonomy" id="2803862"/>
    <lineage>
        <taxon>Bacteria</taxon>
        <taxon>Bacillati</taxon>
        <taxon>Bacillota</taxon>
        <taxon>Bacilli</taxon>
        <taxon>Bacillales</taxon>
        <taxon>Bacillaceae</taxon>
        <taxon>Neobacillus</taxon>
    </lineage>
</organism>
<dbReference type="RefSeq" id="WP_202656467.1">
    <property type="nucleotide sequence ID" value="NZ_JAESWB010000422.1"/>
</dbReference>
<accession>A0ABS1TY56</accession>
<dbReference type="Proteomes" id="UP000623967">
    <property type="component" value="Unassembled WGS sequence"/>
</dbReference>
<sequence>MEQKFRQLIYEFCELTSLDEPEVIAEGKSFNVDEVECAIIYQSYIAPEHIHCYIDFGLPSGDQLDVVYDHLLKANYLQFASTK</sequence>
<name>A0ABS1TY56_9BACI</name>
<dbReference type="EMBL" id="JAESWB010000422">
    <property type="protein sequence ID" value="MBL4955211.1"/>
    <property type="molecule type" value="Genomic_DNA"/>
</dbReference>
<reference evidence="1 2" key="1">
    <citation type="submission" date="2021-01" db="EMBL/GenBank/DDBJ databases">
        <title>Genome public.</title>
        <authorList>
            <person name="Liu C."/>
            <person name="Sun Q."/>
        </authorList>
    </citation>
    <scope>NUCLEOTIDE SEQUENCE [LARGE SCALE GENOMIC DNA]</scope>
    <source>
        <strain evidence="1 2">YIM B02564</strain>
    </source>
</reference>
<evidence type="ECO:0000313" key="2">
    <source>
        <dbReference type="Proteomes" id="UP000623967"/>
    </source>
</evidence>
<evidence type="ECO:0000313" key="1">
    <source>
        <dbReference type="EMBL" id="MBL4955211.1"/>
    </source>
</evidence>
<keyword evidence="2" id="KW-1185">Reference proteome</keyword>
<proteinExistence type="predicted"/>